<organism evidence="13 14">
    <name type="scientific">Fusarium globosum</name>
    <dbReference type="NCBI Taxonomy" id="78864"/>
    <lineage>
        <taxon>Eukaryota</taxon>
        <taxon>Fungi</taxon>
        <taxon>Dikarya</taxon>
        <taxon>Ascomycota</taxon>
        <taxon>Pezizomycotina</taxon>
        <taxon>Sordariomycetes</taxon>
        <taxon>Hypocreomycetidae</taxon>
        <taxon>Hypocreales</taxon>
        <taxon>Nectriaceae</taxon>
        <taxon>Fusarium</taxon>
        <taxon>Fusarium fujikuroi species complex</taxon>
    </lineage>
</organism>
<evidence type="ECO:0000256" key="1">
    <source>
        <dbReference type="ARBA" id="ARBA00004477"/>
    </source>
</evidence>
<dbReference type="GO" id="GO:0050291">
    <property type="term" value="F:sphingosine N-acyltransferase activity"/>
    <property type="evidence" value="ECO:0007669"/>
    <property type="project" value="InterPro"/>
</dbReference>
<keyword evidence="8" id="KW-0325">Glycoprotein</keyword>
<feature type="domain" description="TLC" evidence="12">
    <location>
        <begin position="158"/>
        <end position="374"/>
    </location>
</feature>
<feature type="region of interest" description="Disordered" evidence="10">
    <location>
        <begin position="1"/>
        <end position="52"/>
    </location>
</feature>
<evidence type="ECO:0000256" key="4">
    <source>
        <dbReference type="ARBA" id="ARBA00022692"/>
    </source>
</evidence>
<accession>A0A8H6D974</accession>
<comment type="similarity">
    <text evidence="2">Belongs to the sphingosine N-acyltransferase family.</text>
</comment>
<sequence length="406" mass="46628">MEEIRSSVTGAEVTDTSTLQLRTKSKRQSSSFQPLASEGNGPVTTKSSRQLQKSPSSLAQHIIPFVARHSWTPALALILSVLLTWSLNPTDSNPVHRFIFLSYRKEPTISEERVKYGKGSSDFAFVSFYIIVLSLTRSFFMQEVLQPLARHAGILKSGKQARFMEQAYSVIYLTFAIPFGLYAMSETPVWPFNTRGMYEGYPHTTLDGSFKFYYLFQAAFWAQQTLVLLFGLEKPRKDFKEFAFHHVVAIALIGLSYRFHFTHIGIVVYISHDISDFFLSTSKVLNYLNSSGTVPFYALFTCVWIYLRHYINIHIIYSLFTDFKTVGPYELNWDTEQFKCPLSFAIASALFIALQTLNLVWLYYILRVAYRITLYNEQKDARSDDEDSEAGDEKAKLHGGCWKRKM</sequence>
<keyword evidence="7 9" id="KW-0472">Membrane</keyword>
<evidence type="ECO:0000256" key="11">
    <source>
        <dbReference type="SAM" id="Phobius"/>
    </source>
</evidence>
<dbReference type="GO" id="GO:0046513">
    <property type="term" value="P:ceramide biosynthetic process"/>
    <property type="evidence" value="ECO:0007669"/>
    <property type="project" value="InterPro"/>
</dbReference>
<dbReference type="Proteomes" id="UP000532311">
    <property type="component" value="Unassembled WGS sequence"/>
</dbReference>
<dbReference type="PANTHER" id="PTHR12560">
    <property type="entry name" value="LONGEVITY ASSURANCE FACTOR 1 LAG1"/>
    <property type="match status" value="1"/>
</dbReference>
<comment type="subcellular location">
    <subcellularLocation>
        <location evidence="1">Endoplasmic reticulum membrane</location>
        <topology evidence="1">Multi-pass membrane protein</topology>
    </subcellularLocation>
</comment>
<evidence type="ECO:0000256" key="7">
    <source>
        <dbReference type="ARBA" id="ARBA00023136"/>
    </source>
</evidence>
<proteinExistence type="inferred from homology"/>
<feature type="transmembrane region" description="Helical" evidence="11">
    <location>
        <begin position="342"/>
        <end position="366"/>
    </location>
</feature>
<dbReference type="EMBL" id="JAAQPF010000282">
    <property type="protein sequence ID" value="KAF5708015.1"/>
    <property type="molecule type" value="Genomic_DNA"/>
</dbReference>
<keyword evidence="14" id="KW-1185">Reference proteome</keyword>
<evidence type="ECO:0000256" key="2">
    <source>
        <dbReference type="ARBA" id="ARBA00009808"/>
    </source>
</evidence>
<feature type="region of interest" description="Disordered" evidence="10">
    <location>
        <begin position="383"/>
        <end position="406"/>
    </location>
</feature>
<dbReference type="AlphaFoldDB" id="A0A8H6D974"/>
<name>A0A8H6D974_9HYPO</name>
<evidence type="ECO:0000313" key="14">
    <source>
        <dbReference type="Proteomes" id="UP000532311"/>
    </source>
</evidence>
<gene>
    <name evidence="13" type="ORF">FGLOB1_6659</name>
</gene>
<dbReference type="InterPro" id="IPR016439">
    <property type="entry name" value="Lag1/Lac1-like"/>
</dbReference>
<evidence type="ECO:0000256" key="5">
    <source>
        <dbReference type="ARBA" id="ARBA00022824"/>
    </source>
</evidence>
<keyword evidence="3 13" id="KW-0808">Transferase</keyword>
<evidence type="ECO:0000313" key="13">
    <source>
        <dbReference type="EMBL" id="KAF5708015.1"/>
    </source>
</evidence>
<feature type="compositionally biased region" description="Polar residues" evidence="10">
    <location>
        <begin position="1"/>
        <end position="34"/>
    </location>
</feature>
<feature type="transmembrane region" description="Helical" evidence="11">
    <location>
        <begin position="290"/>
        <end position="307"/>
    </location>
</feature>
<dbReference type="SMART" id="SM00724">
    <property type="entry name" value="TLC"/>
    <property type="match status" value="1"/>
</dbReference>
<evidence type="ECO:0000259" key="12">
    <source>
        <dbReference type="PROSITE" id="PS50922"/>
    </source>
</evidence>
<keyword evidence="5" id="KW-0256">Endoplasmic reticulum</keyword>
<reference evidence="13 14" key="1">
    <citation type="submission" date="2020-05" db="EMBL/GenBank/DDBJ databases">
        <title>Identification and distribution of gene clusters putatively required for synthesis of sphingolipid metabolism inhibitors in phylogenetically diverse species of the filamentous fungus Fusarium.</title>
        <authorList>
            <person name="Kim H.-S."/>
            <person name="Busman M."/>
            <person name="Brown D.W."/>
            <person name="Divon H."/>
            <person name="Uhlig S."/>
            <person name="Proctor R.H."/>
        </authorList>
    </citation>
    <scope>NUCLEOTIDE SEQUENCE [LARGE SCALE GENOMIC DNA]</scope>
    <source>
        <strain evidence="13 14">NRRL 26131</strain>
    </source>
</reference>
<feature type="transmembrane region" description="Helical" evidence="11">
    <location>
        <begin position="166"/>
        <end position="184"/>
    </location>
</feature>
<feature type="compositionally biased region" description="Polar residues" evidence="10">
    <location>
        <begin position="42"/>
        <end position="52"/>
    </location>
</feature>
<feature type="transmembrane region" description="Helical" evidence="11">
    <location>
        <begin position="70"/>
        <end position="87"/>
    </location>
</feature>
<dbReference type="InterPro" id="IPR006634">
    <property type="entry name" value="TLC-dom"/>
</dbReference>
<keyword evidence="13" id="KW-0012">Acyltransferase</keyword>
<feature type="transmembrane region" description="Helical" evidence="11">
    <location>
        <begin position="123"/>
        <end position="145"/>
    </location>
</feature>
<evidence type="ECO:0000256" key="8">
    <source>
        <dbReference type="ARBA" id="ARBA00023180"/>
    </source>
</evidence>
<evidence type="ECO:0000256" key="6">
    <source>
        <dbReference type="ARBA" id="ARBA00022989"/>
    </source>
</evidence>
<dbReference type="Pfam" id="PF03798">
    <property type="entry name" value="TRAM_LAG1_CLN8"/>
    <property type="match status" value="1"/>
</dbReference>
<feature type="transmembrane region" description="Helical" evidence="11">
    <location>
        <begin position="212"/>
        <end position="232"/>
    </location>
</feature>
<keyword evidence="4 9" id="KW-0812">Transmembrane</keyword>
<evidence type="ECO:0000256" key="10">
    <source>
        <dbReference type="SAM" id="MobiDB-lite"/>
    </source>
</evidence>
<dbReference type="GO" id="GO:0005789">
    <property type="term" value="C:endoplasmic reticulum membrane"/>
    <property type="evidence" value="ECO:0007669"/>
    <property type="project" value="UniProtKB-SubCell"/>
</dbReference>
<dbReference type="PROSITE" id="PS50922">
    <property type="entry name" value="TLC"/>
    <property type="match status" value="1"/>
</dbReference>
<evidence type="ECO:0000256" key="9">
    <source>
        <dbReference type="PROSITE-ProRule" id="PRU00205"/>
    </source>
</evidence>
<dbReference type="PANTHER" id="PTHR12560:SF11">
    <property type="entry name" value="CERAMIDE SYNTHASE LAC1-RELATED"/>
    <property type="match status" value="1"/>
</dbReference>
<dbReference type="PIRSF" id="PIRSF005225">
    <property type="entry name" value="LAG1_LAC1"/>
    <property type="match status" value="1"/>
</dbReference>
<feature type="transmembrane region" description="Helical" evidence="11">
    <location>
        <begin position="244"/>
        <end position="270"/>
    </location>
</feature>
<protein>
    <submittedName>
        <fullName evidence="13">Sphingosine n-acyltransferase lac1</fullName>
    </submittedName>
</protein>
<evidence type="ECO:0000256" key="3">
    <source>
        <dbReference type="ARBA" id="ARBA00022679"/>
    </source>
</evidence>
<comment type="caution">
    <text evidence="13">The sequence shown here is derived from an EMBL/GenBank/DDBJ whole genome shotgun (WGS) entry which is preliminary data.</text>
</comment>
<keyword evidence="6 11" id="KW-1133">Transmembrane helix</keyword>